<reference evidence="2" key="1">
    <citation type="submission" date="2019-12" db="EMBL/GenBank/DDBJ databases">
        <title>Genome sequencing and annotation of Brassica cretica.</title>
        <authorList>
            <person name="Studholme D.J."/>
            <person name="Sarris P.F."/>
        </authorList>
    </citation>
    <scope>NUCLEOTIDE SEQUENCE</scope>
    <source>
        <strain evidence="2">PFS-001/15</strain>
        <tissue evidence="2">Leaf</tissue>
    </source>
</reference>
<protein>
    <submittedName>
        <fullName evidence="2">Uncharacterized protein</fullName>
    </submittedName>
</protein>
<evidence type="ECO:0000256" key="1">
    <source>
        <dbReference type="SAM" id="MobiDB-lite"/>
    </source>
</evidence>
<dbReference type="EMBL" id="QGKW02002228">
    <property type="protein sequence ID" value="KAF2539383.1"/>
    <property type="molecule type" value="Genomic_DNA"/>
</dbReference>
<name>A0A8S9G0G1_BRACR</name>
<dbReference type="AlphaFoldDB" id="A0A8S9G0G1"/>
<comment type="caution">
    <text evidence="2">The sequence shown here is derived from an EMBL/GenBank/DDBJ whole genome shotgun (WGS) entry which is preliminary data.</text>
</comment>
<proteinExistence type="predicted"/>
<feature type="compositionally biased region" description="Basic and acidic residues" evidence="1">
    <location>
        <begin position="32"/>
        <end position="45"/>
    </location>
</feature>
<evidence type="ECO:0000313" key="3">
    <source>
        <dbReference type="Proteomes" id="UP000712281"/>
    </source>
</evidence>
<gene>
    <name evidence="2" type="ORF">F2Q68_00020930</name>
</gene>
<evidence type="ECO:0000313" key="2">
    <source>
        <dbReference type="EMBL" id="KAF2539383.1"/>
    </source>
</evidence>
<feature type="compositionally biased region" description="Basic and acidic residues" evidence="1">
    <location>
        <begin position="11"/>
        <end position="24"/>
    </location>
</feature>
<feature type="region of interest" description="Disordered" evidence="1">
    <location>
        <begin position="1"/>
        <end position="59"/>
    </location>
</feature>
<sequence length="59" mass="6391">MSPMSTTVTSNDDKVEIAHKEVHDAVFGGPARNREEAGKEAKEDIENGNQGFGCAREDN</sequence>
<dbReference type="Proteomes" id="UP000712281">
    <property type="component" value="Unassembled WGS sequence"/>
</dbReference>
<feature type="compositionally biased region" description="Polar residues" evidence="1">
    <location>
        <begin position="1"/>
        <end position="10"/>
    </location>
</feature>
<accession>A0A8S9G0G1</accession>
<organism evidence="2 3">
    <name type="scientific">Brassica cretica</name>
    <name type="common">Mustard</name>
    <dbReference type="NCBI Taxonomy" id="69181"/>
    <lineage>
        <taxon>Eukaryota</taxon>
        <taxon>Viridiplantae</taxon>
        <taxon>Streptophyta</taxon>
        <taxon>Embryophyta</taxon>
        <taxon>Tracheophyta</taxon>
        <taxon>Spermatophyta</taxon>
        <taxon>Magnoliopsida</taxon>
        <taxon>eudicotyledons</taxon>
        <taxon>Gunneridae</taxon>
        <taxon>Pentapetalae</taxon>
        <taxon>rosids</taxon>
        <taxon>malvids</taxon>
        <taxon>Brassicales</taxon>
        <taxon>Brassicaceae</taxon>
        <taxon>Brassiceae</taxon>
        <taxon>Brassica</taxon>
    </lineage>
</organism>